<protein>
    <submittedName>
        <fullName evidence="1">Uncharacterized protein</fullName>
    </submittedName>
</protein>
<organism evidence="1 2">
    <name type="scientific">Daphnia sinensis</name>
    <dbReference type="NCBI Taxonomy" id="1820382"/>
    <lineage>
        <taxon>Eukaryota</taxon>
        <taxon>Metazoa</taxon>
        <taxon>Ecdysozoa</taxon>
        <taxon>Arthropoda</taxon>
        <taxon>Crustacea</taxon>
        <taxon>Branchiopoda</taxon>
        <taxon>Diplostraca</taxon>
        <taxon>Cladocera</taxon>
        <taxon>Anomopoda</taxon>
        <taxon>Daphniidae</taxon>
        <taxon>Daphnia</taxon>
        <taxon>Daphnia similis group</taxon>
    </lineage>
</organism>
<accession>A0AAD5KTT6</accession>
<sequence>MDIDDAKNSDRVVAIMNLLLDPERSRVRYWALLSDDGDLHNRAAAALADTKRFGLVAQDTRTLPGGTTISLVRLREQVFATSVRGALGEGVEVWKVGDIKALGAALRELPSAVPGVDVDGDGLATALFKFGDGGAEWSGKTIRCTNTVPRKADVWDVLCAIGFANPRDKLQAAFDADQTLIDCVAMSDTIDQKHQRPIADAKGLVRIILALNGPKVAAFKSAAAELLVRYLGGDETLVNEVRANRALQESLSESSGARMFGEYVESGAAGGSEGESALYFKTVLDAMTGLVSAQKQLIDDQRHALDDARKTIMHRDTTIDRMSERFDSDPTTINSRVLPDDPDSTAMSPGCEVLRGRILGYANGVANALFENLTSGPAWKIRVFAADVLNVQVFSENQGHISIVRARTCIQAALKMRVRGGWGHEIRHCTEMSMREAYTVFHHTAAWMRMYCPIAEHTYNFGDVVQLMLTKYPDIGLIEMGDALVV</sequence>
<dbReference type="EMBL" id="WJBH02000290">
    <property type="protein sequence ID" value="KAI9549641.1"/>
    <property type="molecule type" value="Genomic_DNA"/>
</dbReference>
<reference evidence="1" key="1">
    <citation type="submission" date="2022-05" db="EMBL/GenBank/DDBJ databases">
        <title>A multi-omics perspective on studying reproductive biology in Daphnia sinensis.</title>
        <authorList>
            <person name="Jia J."/>
        </authorList>
    </citation>
    <scope>NUCLEOTIDE SEQUENCE</scope>
    <source>
        <strain evidence="1">WSL</strain>
    </source>
</reference>
<dbReference type="Proteomes" id="UP000820818">
    <property type="component" value="Unassembled WGS sequence"/>
</dbReference>
<comment type="caution">
    <text evidence="1">The sequence shown here is derived from an EMBL/GenBank/DDBJ whole genome shotgun (WGS) entry which is preliminary data.</text>
</comment>
<evidence type="ECO:0000313" key="2">
    <source>
        <dbReference type="Proteomes" id="UP000820818"/>
    </source>
</evidence>
<name>A0AAD5KTT6_9CRUS</name>
<gene>
    <name evidence="1" type="ORF">GHT06_003827</name>
</gene>
<evidence type="ECO:0000313" key="1">
    <source>
        <dbReference type="EMBL" id="KAI9549641.1"/>
    </source>
</evidence>
<dbReference type="AlphaFoldDB" id="A0AAD5KTT6"/>
<proteinExistence type="predicted"/>
<keyword evidence="2" id="KW-1185">Reference proteome</keyword>